<reference evidence="2 3" key="1">
    <citation type="journal article" date="2019" name="Nat. Microbiol.">
        <title>Mediterranean grassland soil C-N compound turnover is dependent on rainfall and depth, and is mediated by genomically divergent microorganisms.</title>
        <authorList>
            <person name="Diamond S."/>
            <person name="Andeer P.F."/>
            <person name="Li Z."/>
            <person name="Crits-Christoph A."/>
            <person name="Burstein D."/>
            <person name="Anantharaman K."/>
            <person name="Lane K.R."/>
            <person name="Thomas B.C."/>
            <person name="Pan C."/>
            <person name="Northen T.R."/>
            <person name="Banfield J.F."/>
        </authorList>
    </citation>
    <scope>NUCLEOTIDE SEQUENCE [LARGE SCALE GENOMIC DNA]</scope>
    <source>
        <strain evidence="2">WS_7</strain>
    </source>
</reference>
<evidence type="ECO:0000313" key="2">
    <source>
        <dbReference type="EMBL" id="TMQ66456.1"/>
    </source>
</evidence>
<accession>A0A538TS63</accession>
<protein>
    <submittedName>
        <fullName evidence="2">Uncharacterized protein</fullName>
    </submittedName>
</protein>
<dbReference type="EMBL" id="VBOX01000008">
    <property type="protein sequence ID" value="TMQ66456.1"/>
    <property type="molecule type" value="Genomic_DNA"/>
</dbReference>
<feature type="transmembrane region" description="Helical" evidence="1">
    <location>
        <begin position="161"/>
        <end position="181"/>
    </location>
</feature>
<feature type="transmembrane region" description="Helical" evidence="1">
    <location>
        <begin position="30"/>
        <end position="49"/>
    </location>
</feature>
<feature type="transmembrane region" description="Helical" evidence="1">
    <location>
        <begin position="131"/>
        <end position="149"/>
    </location>
</feature>
<evidence type="ECO:0000256" key="1">
    <source>
        <dbReference type="SAM" id="Phobius"/>
    </source>
</evidence>
<comment type="caution">
    <text evidence="2">The sequence shown here is derived from an EMBL/GenBank/DDBJ whole genome shotgun (WGS) entry which is preliminary data.</text>
</comment>
<keyword evidence="1" id="KW-0472">Membrane</keyword>
<evidence type="ECO:0000313" key="3">
    <source>
        <dbReference type="Proteomes" id="UP000317366"/>
    </source>
</evidence>
<keyword evidence="1" id="KW-1133">Transmembrane helix</keyword>
<dbReference type="AlphaFoldDB" id="A0A538TS63"/>
<gene>
    <name evidence="2" type="ORF">E6K77_01275</name>
</gene>
<proteinExistence type="predicted"/>
<organism evidence="2 3">
    <name type="scientific">Eiseniibacteriota bacterium</name>
    <dbReference type="NCBI Taxonomy" id="2212470"/>
    <lineage>
        <taxon>Bacteria</taxon>
        <taxon>Candidatus Eiseniibacteriota</taxon>
    </lineage>
</organism>
<sequence length="195" mass="21699">MDQTYLLKEYELCFEQLRFYDTRHEDLTKYLFSLTSGVTAAEFAILQFLKSTTPTFFASLAALSLIVFVATILLYVAMLQNRLYFVFVSRQINAIRRFLMTTGATDFTDNQLYTRTDLPAFRLRSLHTAHLVGAALVSSLFAGSMMYALVSSRTDVNPGAIASITVCAVACVEVVLGVVYLQSAGRESANELLAR</sequence>
<keyword evidence="1" id="KW-0812">Transmembrane</keyword>
<feature type="transmembrane region" description="Helical" evidence="1">
    <location>
        <begin position="55"/>
        <end position="77"/>
    </location>
</feature>
<dbReference type="Proteomes" id="UP000317366">
    <property type="component" value="Unassembled WGS sequence"/>
</dbReference>
<name>A0A538TS63_UNCEI</name>